<keyword evidence="8" id="KW-1185">Reference proteome</keyword>
<reference evidence="7 8" key="1">
    <citation type="submission" date="2016-11" db="EMBL/GenBank/DDBJ databases">
        <authorList>
            <person name="Jaros S."/>
            <person name="Januszkiewicz K."/>
            <person name="Wedrychowicz H."/>
        </authorList>
    </citation>
    <scope>NUCLEOTIDE SEQUENCE [LARGE SCALE GENOMIC DNA]</scope>
    <source>
        <strain evidence="7 8">DSM 3090</strain>
    </source>
</reference>
<evidence type="ECO:0000313" key="8">
    <source>
        <dbReference type="Proteomes" id="UP000183952"/>
    </source>
</evidence>
<feature type="coiled-coil region" evidence="5">
    <location>
        <begin position="82"/>
        <end position="109"/>
    </location>
</feature>
<keyword evidence="3 7" id="KW-0238">DNA-binding</keyword>
<dbReference type="PANTHER" id="PTHR30204">
    <property type="entry name" value="REDOX-CYCLING DRUG-SENSING TRANSCRIPTIONAL ACTIVATOR SOXR"/>
    <property type="match status" value="1"/>
</dbReference>
<organism evidence="7 8">
    <name type="scientific">Hathewaya proteolytica DSM 3090</name>
    <dbReference type="NCBI Taxonomy" id="1121331"/>
    <lineage>
        <taxon>Bacteria</taxon>
        <taxon>Bacillati</taxon>
        <taxon>Bacillota</taxon>
        <taxon>Clostridia</taxon>
        <taxon>Eubacteriales</taxon>
        <taxon>Clostridiaceae</taxon>
        <taxon>Hathewaya</taxon>
    </lineage>
</organism>
<feature type="domain" description="HTH merR-type" evidence="6">
    <location>
        <begin position="6"/>
        <end position="75"/>
    </location>
</feature>
<evidence type="ECO:0000256" key="1">
    <source>
        <dbReference type="ARBA" id="ARBA00022491"/>
    </source>
</evidence>
<dbReference type="RefSeq" id="WP_072903290.1">
    <property type="nucleotide sequence ID" value="NZ_FRAD01000009.1"/>
</dbReference>
<evidence type="ECO:0000256" key="2">
    <source>
        <dbReference type="ARBA" id="ARBA00023015"/>
    </source>
</evidence>
<keyword evidence="1" id="KW-0678">Repressor</keyword>
<dbReference type="Proteomes" id="UP000183952">
    <property type="component" value="Unassembled WGS sequence"/>
</dbReference>
<dbReference type="Gene3D" id="3.20.80.10">
    <property type="entry name" value="Regulatory factor, effector binding domain"/>
    <property type="match status" value="1"/>
</dbReference>
<evidence type="ECO:0000256" key="3">
    <source>
        <dbReference type="ARBA" id="ARBA00023125"/>
    </source>
</evidence>
<dbReference type="Pfam" id="PF13411">
    <property type="entry name" value="MerR_1"/>
    <property type="match status" value="1"/>
</dbReference>
<dbReference type="GO" id="GO:0003677">
    <property type="term" value="F:DNA binding"/>
    <property type="evidence" value="ECO:0007669"/>
    <property type="project" value="UniProtKB-KW"/>
</dbReference>
<dbReference type="EMBL" id="FRAD01000009">
    <property type="protein sequence ID" value="SHJ91002.1"/>
    <property type="molecule type" value="Genomic_DNA"/>
</dbReference>
<sequence length="276" mass="32177">MNNKIYLTTGELANMLGIKKQTLVYYDNIGLISPAKRDEKNYRYYTLEQADELDSILTFRNLGVPIDTLKEYLTVRNVQGCIEMLKKQKEQYDIEIQRLDKIRKKIEKRSSLLEEVLRVENFEKVDFIEEFSEMYMVEPYVNKDEKTCMNSFISICNRSKELQIDFENPICEIISKESLKNGDYKSTSFLGIKVPEGFHGIVDKSFEKPRGTYASTYHKGPYDTIKSSYERLIKTIKNNGYEVCGHAYETDLLSILTSSNSEEYVRRISIQVCKAQ</sequence>
<evidence type="ECO:0000256" key="4">
    <source>
        <dbReference type="ARBA" id="ARBA00023163"/>
    </source>
</evidence>
<dbReference type="InterPro" id="IPR047057">
    <property type="entry name" value="MerR_fam"/>
</dbReference>
<dbReference type="OrthoDB" id="9773308at2"/>
<accession>A0A1M6N5S6</accession>
<dbReference type="STRING" id="1121331.SAMN02745248_01279"/>
<evidence type="ECO:0000313" key="7">
    <source>
        <dbReference type="EMBL" id="SHJ91002.1"/>
    </source>
</evidence>
<dbReference type="PROSITE" id="PS50937">
    <property type="entry name" value="HTH_MERR_2"/>
    <property type="match status" value="1"/>
</dbReference>
<keyword evidence="4" id="KW-0804">Transcription</keyword>
<dbReference type="SUPFAM" id="SSF55136">
    <property type="entry name" value="Probable bacterial effector-binding domain"/>
    <property type="match status" value="1"/>
</dbReference>
<dbReference type="SUPFAM" id="SSF46955">
    <property type="entry name" value="Putative DNA-binding domain"/>
    <property type="match status" value="1"/>
</dbReference>
<dbReference type="CDD" id="cd04782">
    <property type="entry name" value="HTH_BltR"/>
    <property type="match status" value="1"/>
</dbReference>
<keyword evidence="2" id="KW-0805">Transcription regulation</keyword>
<keyword evidence="5" id="KW-0175">Coiled coil</keyword>
<dbReference type="InterPro" id="IPR011256">
    <property type="entry name" value="Reg_factor_effector_dom_sf"/>
</dbReference>
<evidence type="ECO:0000256" key="5">
    <source>
        <dbReference type="SAM" id="Coils"/>
    </source>
</evidence>
<dbReference type="AlphaFoldDB" id="A0A1M6N5S6"/>
<dbReference type="Gene3D" id="1.10.1660.10">
    <property type="match status" value="1"/>
</dbReference>
<dbReference type="PANTHER" id="PTHR30204:SF69">
    <property type="entry name" value="MERR-FAMILY TRANSCRIPTIONAL REGULATOR"/>
    <property type="match status" value="1"/>
</dbReference>
<gene>
    <name evidence="7" type="ORF">SAMN02745248_01279</name>
</gene>
<evidence type="ECO:0000259" key="6">
    <source>
        <dbReference type="PROSITE" id="PS50937"/>
    </source>
</evidence>
<protein>
    <submittedName>
        <fullName evidence="7">DNA-binding transcriptional regulator, MerR family</fullName>
    </submittedName>
</protein>
<dbReference type="GO" id="GO:0003700">
    <property type="term" value="F:DNA-binding transcription factor activity"/>
    <property type="evidence" value="ECO:0007669"/>
    <property type="project" value="InterPro"/>
</dbReference>
<name>A0A1M6N5S6_9CLOT</name>
<dbReference type="InterPro" id="IPR009061">
    <property type="entry name" value="DNA-bd_dom_put_sf"/>
</dbReference>
<dbReference type="SMART" id="SM00422">
    <property type="entry name" value="HTH_MERR"/>
    <property type="match status" value="1"/>
</dbReference>
<dbReference type="InterPro" id="IPR000551">
    <property type="entry name" value="MerR-type_HTH_dom"/>
</dbReference>
<proteinExistence type="predicted"/>